<dbReference type="Proteomes" id="UP000505247">
    <property type="component" value="Segment"/>
</dbReference>
<dbReference type="InterPro" id="IPR021229">
    <property type="entry name" value="DUF2800"/>
</dbReference>
<evidence type="ECO:0008006" key="4">
    <source>
        <dbReference type="Google" id="ProtNLM"/>
    </source>
</evidence>
<accession>A0A6J4EG93</accession>
<evidence type="ECO:0000313" key="3">
    <source>
        <dbReference type="Proteomes" id="UP000505247"/>
    </source>
</evidence>
<name>A0A6J4EG93_9CAUD</name>
<sequence>MREFAGGGHSIYAPSASARWISCSGSLIAGLFEKDQTIYEAAEGTVAHGIAEEWLRSDKEPTHLIGTTITITEDGVSHEIPVTRSMLDYVREYVDWCRFEHGEMFTEIRVWFTDLMPWANADELTENPDAEKIPFAPQGGTADNIIIRDNRIIVTDLKYGTGVQIFAEGNTQALLYAYGAYRAFCDEYDLTEVEIRIAQPRLEHFDVWEITVDELLDFAEFARERAKAAWSLDAPRKASLKGCRFCRSAHNCAAIAFTMECAVGGDIDFLESDFGDYEMSALRDALSEEYKFRRAQFGNLSTDDMAKILPWRKVIENWLARLDEELERRALKGEKIPGQKLVEARTNRKFTDPEKVKDLLIFLDIPEEKFMKTELRSLTQLEEILREEVGVSRSGAPALLADVVFKPQGKPTLVPLTDKRPPIDGKFSGAWDDEDDEEV</sequence>
<evidence type="ECO:0000313" key="2">
    <source>
        <dbReference type="EMBL" id="BCG45230.1"/>
    </source>
</evidence>
<dbReference type="Pfam" id="PF10926">
    <property type="entry name" value="DUF2800"/>
    <property type="match status" value="1"/>
</dbReference>
<protein>
    <recommendedName>
        <fullName evidence="4">DUF2800 domain-containing protein</fullName>
    </recommendedName>
</protein>
<dbReference type="RefSeq" id="YP_009999787.1">
    <property type="nucleotide sequence ID" value="NC_053008.1"/>
</dbReference>
<organism evidence="2 3">
    <name type="scientific">Salmonella phage SAP012</name>
    <dbReference type="NCBI Taxonomy" id="2742114"/>
    <lineage>
        <taxon>Viruses</taxon>
        <taxon>Duplodnaviria</taxon>
        <taxon>Heunggongvirae</taxon>
        <taxon>Uroviricota</taxon>
        <taxon>Caudoviricetes</taxon>
        <taxon>Casjensviridae</taxon>
        <taxon>Zhonglingvirus</taxon>
        <taxon>Zhonglingvirus SAP012</taxon>
    </lineage>
</organism>
<evidence type="ECO:0000256" key="1">
    <source>
        <dbReference type="SAM" id="MobiDB-lite"/>
    </source>
</evidence>
<keyword evidence="3" id="KW-1185">Reference proteome</keyword>
<dbReference type="EMBL" id="LC553736">
    <property type="protein sequence ID" value="BCG45230.1"/>
    <property type="molecule type" value="Genomic_DNA"/>
</dbReference>
<proteinExistence type="predicted"/>
<dbReference type="GeneID" id="62682419"/>
<dbReference type="KEGG" id="vg:62682419"/>
<reference evidence="2 3" key="1">
    <citation type="submission" date="2020-06" db="EMBL/GenBank/DDBJ databases">
        <title>Complete Genome Sequence of Salmonella phage SAP012.</title>
        <authorList>
            <person name="Shahin K."/>
            <person name="Soleimani-Delfan A."/>
            <person name="Barazandeh M."/>
            <person name="Komijani Majid."/>
            <person name="Bao H."/>
            <person name="Zhang L."/>
            <person name="Wang R."/>
        </authorList>
    </citation>
    <scope>NUCLEOTIDE SEQUENCE [LARGE SCALE GENOMIC DNA]</scope>
</reference>
<feature type="region of interest" description="Disordered" evidence="1">
    <location>
        <begin position="414"/>
        <end position="439"/>
    </location>
</feature>